<evidence type="ECO:0000259" key="9">
    <source>
        <dbReference type="Pfam" id="PF12333"/>
    </source>
</evidence>
<comment type="subcellular location">
    <subcellularLocation>
        <location evidence="2 7">Nucleus</location>
    </subcellularLocation>
</comment>
<accession>A0A9W4TQR7</accession>
<gene>
    <name evidence="10" type="ORF">CANVERA_P0447</name>
</gene>
<comment type="subunit">
    <text evidence="4">Component of the RIX1 complex, composed of IPI1, RIX1/IPI2 and IPI3 in a 1:2:2 stoichiometry. The complex interacts (via RIX1) with MDN1 (via its hexameric AAA ATPase ring) and the pre-60S ribosome particles.</text>
</comment>
<feature type="region of interest" description="Disordered" evidence="8">
    <location>
        <begin position="1"/>
        <end position="22"/>
    </location>
</feature>
<keyword evidence="6 7" id="KW-0539">Nucleus</keyword>
<comment type="similarity">
    <text evidence="3 7">Belongs to the IPI1/TEX10 family.</text>
</comment>
<dbReference type="Pfam" id="PF12333">
    <property type="entry name" value="Ipi1_N"/>
    <property type="match status" value="1"/>
</dbReference>
<reference evidence="10" key="1">
    <citation type="submission" date="2022-12" db="EMBL/GenBank/DDBJ databases">
        <authorList>
            <person name="Brejova B."/>
        </authorList>
    </citation>
    <scope>NUCLEOTIDE SEQUENCE</scope>
</reference>
<evidence type="ECO:0000313" key="11">
    <source>
        <dbReference type="Proteomes" id="UP001152885"/>
    </source>
</evidence>
<dbReference type="OrthoDB" id="361362at2759"/>
<dbReference type="PANTHER" id="PTHR16056:SF2">
    <property type="entry name" value="TESTIS-EXPRESSED PROTEIN 10"/>
    <property type="match status" value="1"/>
</dbReference>
<keyword evidence="11" id="KW-1185">Reference proteome</keyword>
<evidence type="ECO:0000256" key="3">
    <source>
        <dbReference type="ARBA" id="ARBA00006427"/>
    </source>
</evidence>
<dbReference type="GO" id="GO:0005634">
    <property type="term" value="C:nucleus"/>
    <property type="evidence" value="ECO:0007669"/>
    <property type="project" value="UniProtKB-SubCell"/>
</dbReference>
<proteinExistence type="inferred from homology"/>
<comment type="function">
    <text evidence="1 7">Component of the RIX1 complex required for processing of ITS2 sequences from 35S pre-rRNA.</text>
</comment>
<organism evidence="10 11">
    <name type="scientific">Candida verbasci</name>
    <dbReference type="NCBI Taxonomy" id="1227364"/>
    <lineage>
        <taxon>Eukaryota</taxon>
        <taxon>Fungi</taxon>
        <taxon>Dikarya</taxon>
        <taxon>Ascomycota</taxon>
        <taxon>Saccharomycotina</taxon>
        <taxon>Pichiomycetes</taxon>
        <taxon>Debaryomycetaceae</taxon>
        <taxon>Candida/Lodderomyces clade</taxon>
        <taxon>Candida</taxon>
    </lineage>
</organism>
<evidence type="ECO:0000256" key="4">
    <source>
        <dbReference type="ARBA" id="ARBA00011141"/>
    </source>
</evidence>
<dbReference type="InterPro" id="IPR011989">
    <property type="entry name" value="ARM-like"/>
</dbReference>
<dbReference type="InterPro" id="IPR024679">
    <property type="entry name" value="Ipi1_N"/>
</dbReference>
<dbReference type="SUPFAM" id="SSF48371">
    <property type="entry name" value="ARM repeat"/>
    <property type="match status" value="1"/>
</dbReference>
<dbReference type="PANTHER" id="PTHR16056">
    <property type="entry name" value="REGULATOR OF MICROTUBULE DYNAMICS PROTEIN"/>
    <property type="match status" value="1"/>
</dbReference>
<feature type="domain" description="Pre-rRNA-processing protein Ipi1 N-terminal" evidence="9">
    <location>
        <begin position="124"/>
        <end position="219"/>
    </location>
</feature>
<dbReference type="EMBL" id="CANTUO010000001">
    <property type="protein sequence ID" value="CAI5755931.1"/>
    <property type="molecule type" value="Genomic_DNA"/>
</dbReference>
<comment type="caution">
    <text evidence="10">The sequence shown here is derived from an EMBL/GenBank/DDBJ whole genome shotgun (WGS) entry which is preliminary data.</text>
</comment>
<dbReference type="Gene3D" id="1.25.10.10">
    <property type="entry name" value="Leucine-rich Repeat Variant"/>
    <property type="match status" value="1"/>
</dbReference>
<dbReference type="AlphaFoldDB" id="A0A9W4TQR7"/>
<protein>
    <recommendedName>
        <fullName evidence="7">Pre-rRNA-processing protein</fullName>
    </recommendedName>
</protein>
<dbReference type="GO" id="GO:0006364">
    <property type="term" value="P:rRNA processing"/>
    <property type="evidence" value="ECO:0007669"/>
    <property type="project" value="UniProtKB-UniRule"/>
</dbReference>
<keyword evidence="7" id="KW-0690">Ribosome biogenesis</keyword>
<evidence type="ECO:0000313" key="10">
    <source>
        <dbReference type="EMBL" id="CAI5755931.1"/>
    </source>
</evidence>
<dbReference type="GO" id="GO:0120330">
    <property type="term" value="C:rixosome complex"/>
    <property type="evidence" value="ECO:0007669"/>
    <property type="project" value="UniProtKB-UniRule"/>
</dbReference>
<dbReference type="InterPro" id="IPR016024">
    <property type="entry name" value="ARM-type_fold"/>
</dbReference>
<dbReference type="Proteomes" id="UP001152885">
    <property type="component" value="Unassembled WGS sequence"/>
</dbReference>
<evidence type="ECO:0000256" key="7">
    <source>
        <dbReference type="RuleBase" id="RU368021"/>
    </source>
</evidence>
<evidence type="ECO:0000256" key="6">
    <source>
        <dbReference type="ARBA" id="ARBA00023242"/>
    </source>
</evidence>
<sequence>MGSKKKKEKQKDFKKAKLKVGKTAAKPDNYTDTSFKSKTISLPNQSITINSNSLQHELSLLKHHSSNTRKEILIQLESHLPSNSSQYKLIISSILPLIIDDSRMVRLQLVSLFKKIAIKQPGLFDLHLRSIILFIVSAMTHIQPNVRNTVSLFLEILIDYSNIKSYYNKILKNYFILMGWNLNEDKKSISLAINNNGSLNDENSKKARIEHVRILNKFLQKTMFEEKIDNGIKIDVAIHPQSYKYLLPHNVPQPYSPLKLFVNEIQENGTGVVGGSALSITDLDSISTEDLGTRMKIMNDIFKPTLVKNLKGLLKEGGDIGREANNCLKILEALPKEK</sequence>
<evidence type="ECO:0000256" key="5">
    <source>
        <dbReference type="ARBA" id="ARBA00022552"/>
    </source>
</evidence>
<evidence type="ECO:0000256" key="1">
    <source>
        <dbReference type="ARBA" id="ARBA00002355"/>
    </source>
</evidence>
<name>A0A9W4TQR7_9ASCO</name>
<keyword evidence="5 7" id="KW-0698">rRNA processing</keyword>
<evidence type="ECO:0000256" key="8">
    <source>
        <dbReference type="SAM" id="MobiDB-lite"/>
    </source>
</evidence>
<evidence type="ECO:0000256" key="2">
    <source>
        <dbReference type="ARBA" id="ARBA00004123"/>
    </source>
</evidence>